<dbReference type="GO" id="GO:0016616">
    <property type="term" value="F:oxidoreductase activity, acting on the CH-OH group of donors, NAD or NADP as acceptor"/>
    <property type="evidence" value="ECO:0007669"/>
    <property type="project" value="TreeGrafter"/>
</dbReference>
<dbReference type="Proteomes" id="UP000752297">
    <property type="component" value="Unassembled WGS sequence"/>
</dbReference>
<dbReference type="PANTHER" id="PTHR43362">
    <property type="entry name" value="MANNITOL DEHYDROGENASE DSF1-RELATED"/>
    <property type="match status" value="1"/>
</dbReference>
<feature type="domain" description="Mannitol dehydrogenase N-terminal" evidence="3">
    <location>
        <begin position="26"/>
        <end position="271"/>
    </location>
</feature>
<dbReference type="PANTHER" id="PTHR43362:SF1">
    <property type="entry name" value="MANNITOL DEHYDROGENASE 2-RELATED"/>
    <property type="match status" value="1"/>
</dbReference>
<evidence type="ECO:0000259" key="4">
    <source>
        <dbReference type="Pfam" id="PF08125"/>
    </source>
</evidence>
<dbReference type="PROSITE" id="PS00974">
    <property type="entry name" value="MANNITOL_DHGENASE"/>
    <property type="match status" value="1"/>
</dbReference>
<proteinExistence type="predicted"/>
<keyword evidence="2" id="KW-0520">NAD</keyword>
<dbReference type="InterPro" id="IPR050988">
    <property type="entry name" value="Mannitol_DH/Oxidoreductase"/>
</dbReference>
<dbReference type="Pfam" id="PF01232">
    <property type="entry name" value="Mannitol_dh"/>
    <property type="match status" value="1"/>
</dbReference>
<dbReference type="InterPro" id="IPR023027">
    <property type="entry name" value="Mannitol_DH_CS"/>
</dbReference>
<evidence type="ECO:0000256" key="1">
    <source>
        <dbReference type="ARBA" id="ARBA00023002"/>
    </source>
</evidence>
<dbReference type="InterPro" id="IPR013118">
    <property type="entry name" value="Mannitol_DH_C"/>
</dbReference>
<evidence type="ECO:0000313" key="6">
    <source>
        <dbReference type="Proteomes" id="UP000752297"/>
    </source>
</evidence>
<dbReference type="EMBL" id="JAHRVA010000002">
    <property type="protein sequence ID" value="MBV2142988.1"/>
    <property type="molecule type" value="Genomic_DNA"/>
</dbReference>
<keyword evidence="6" id="KW-1185">Reference proteome</keyword>
<keyword evidence="1" id="KW-0560">Oxidoreductase</keyword>
<dbReference type="RefSeq" id="WP_217677011.1">
    <property type="nucleotide sequence ID" value="NZ_JAHRVA010000002.1"/>
</dbReference>
<dbReference type="InterPro" id="IPR013131">
    <property type="entry name" value="Mannitol_DH_N"/>
</dbReference>
<name>A0A949PL15_9HYPH</name>
<evidence type="ECO:0000256" key="2">
    <source>
        <dbReference type="ARBA" id="ARBA00023027"/>
    </source>
</evidence>
<evidence type="ECO:0000313" key="5">
    <source>
        <dbReference type="EMBL" id="MBV2142988.1"/>
    </source>
</evidence>
<accession>A0A949PL15</accession>
<protein>
    <submittedName>
        <fullName evidence="5">Mannitol dehydrogenase family protein</fullName>
    </submittedName>
</protein>
<dbReference type="Pfam" id="PF08125">
    <property type="entry name" value="Mannitol_dh_C"/>
    <property type="match status" value="1"/>
</dbReference>
<dbReference type="GO" id="GO:0019594">
    <property type="term" value="P:mannitol metabolic process"/>
    <property type="evidence" value="ECO:0007669"/>
    <property type="project" value="InterPro"/>
</dbReference>
<sequence length="490" mass="52403">MRLSANSPRSDGASWPDYQPETHNAGIVHLGLGAFARAHIAAYTDAALAVAPGNWRIIGVSLRGTDVAQALNAQDGRYTLIVRGEENRASVIGSISHVLSGPGVGAYALAAIVHPACHIVSITVTEKGYGLLRSGGCDPDHPAIKADLAEPHAPKGVLGLLTLGLKRRFDASQPPFTILSCDNLPDNGALLRAAVIDFARRAHGANLAERIASEVAFPATMVDRITPQATAQTRTDAALATGCDDEAAIETEAFSQWVIEDNFPHGRPVWEAMGATFTDNVRPFEMMKLRMLNGSHSMLAYTGFLAGKTYVRDVMADAALNKLVLRHLRAAAKTLPPIDINLDTYAQALAERFRNRAIAHETRQIAMDGTEKMPQRIFAPALDTLEKGGDTTPFAFAAAAWMRYGLGYNDIGKTYPLNDPRANEISAALSHLSTADAIFSAYAGLPGLLPSVLKGGLFAQQVKACLQRMLSDGVTESIAYEAANLCVSHR</sequence>
<evidence type="ECO:0000259" key="3">
    <source>
        <dbReference type="Pfam" id="PF01232"/>
    </source>
</evidence>
<gene>
    <name evidence="5" type="ORF">KUG47_05710</name>
</gene>
<organism evidence="5 6">
    <name type="scientific">Falsochrobactrum tianjinense</name>
    <dbReference type="NCBI Taxonomy" id="2706015"/>
    <lineage>
        <taxon>Bacteria</taxon>
        <taxon>Pseudomonadati</taxon>
        <taxon>Pseudomonadota</taxon>
        <taxon>Alphaproteobacteria</taxon>
        <taxon>Hyphomicrobiales</taxon>
        <taxon>Brucellaceae</taxon>
        <taxon>Falsochrobactrum</taxon>
    </lineage>
</organism>
<feature type="domain" description="Mannitol dehydrogenase C-terminal" evidence="4">
    <location>
        <begin position="280"/>
        <end position="428"/>
    </location>
</feature>
<reference evidence="5 6" key="1">
    <citation type="submission" date="2021-06" db="EMBL/GenBank/DDBJ databases">
        <title>Falsochrobactrum tianjin sp.nov., a new petroleum-degrading bacteria isolated from oily soils.</title>
        <authorList>
            <person name="Chen G."/>
            <person name="Chen H."/>
            <person name="Tian J."/>
            <person name="Qing J."/>
            <person name="Zhong L."/>
            <person name="Ma W."/>
            <person name="Song Y."/>
            <person name="Cui X."/>
            <person name="Yan B."/>
        </authorList>
    </citation>
    <scope>NUCLEOTIDE SEQUENCE [LARGE SCALE GENOMIC DNA]</scope>
    <source>
        <strain evidence="5 6">TDYN1</strain>
    </source>
</reference>
<comment type="caution">
    <text evidence="5">The sequence shown here is derived from an EMBL/GenBank/DDBJ whole genome shotgun (WGS) entry which is preliminary data.</text>
</comment>
<dbReference type="AlphaFoldDB" id="A0A949PL15"/>